<dbReference type="EMBL" id="JADFTS010000003">
    <property type="protein sequence ID" value="KAF9615646.1"/>
    <property type="molecule type" value="Genomic_DNA"/>
</dbReference>
<organism evidence="3 4">
    <name type="scientific">Coptis chinensis</name>
    <dbReference type="NCBI Taxonomy" id="261450"/>
    <lineage>
        <taxon>Eukaryota</taxon>
        <taxon>Viridiplantae</taxon>
        <taxon>Streptophyta</taxon>
        <taxon>Embryophyta</taxon>
        <taxon>Tracheophyta</taxon>
        <taxon>Spermatophyta</taxon>
        <taxon>Magnoliopsida</taxon>
        <taxon>Ranunculales</taxon>
        <taxon>Ranunculaceae</taxon>
        <taxon>Coptidoideae</taxon>
        <taxon>Coptis</taxon>
    </lineage>
</organism>
<gene>
    <name evidence="3" type="ORF">IFM89_025596</name>
</gene>
<keyword evidence="4" id="KW-1185">Reference proteome</keyword>
<dbReference type="Proteomes" id="UP000631114">
    <property type="component" value="Unassembled WGS sequence"/>
</dbReference>
<accession>A0A835ID62</accession>
<reference evidence="3 4" key="1">
    <citation type="submission" date="2020-10" db="EMBL/GenBank/DDBJ databases">
        <title>The Coptis chinensis genome and diversification of protoberbering-type alkaloids.</title>
        <authorList>
            <person name="Wang B."/>
            <person name="Shu S."/>
            <person name="Song C."/>
            <person name="Liu Y."/>
        </authorList>
    </citation>
    <scope>NUCLEOTIDE SEQUENCE [LARGE SCALE GENOMIC DNA]</scope>
    <source>
        <strain evidence="3">HL-2020</strain>
        <tissue evidence="3">Leaf</tissue>
    </source>
</reference>
<evidence type="ECO:0000256" key="1">
    <source>
        <dbReference type="SAM" id="Coils"/>
    </source>
</evidence>
<evidence type="ECO:0000313" key="3">
    <source>
        <dbReference type="EMBL" id="KAF9615646.1"/>
    </source>
</evidence>
<keyword evidence="2" id="KW-0812">Transmembrane</keyword>
<feature type="transmembrane region" description="Helical" evidence="2">
    <location>
        <begin position="89"/>
        <end position="108"/>
    </location>
</feature>
<keyword evidence="2" id="KW-0472">Membrane</keyword>
<protein>
    <submittedName>
        <fullName evidence="3">Uncharacterized protein</fullName>
    </submittedName>
</protein>
<dbReference type="AlphaFoldDB" id="A0A835ID62"/>
<evidence type="ECO:0000313" key="4">
    <source>
        <dbReference type="Proteomes" id="UP000631114"/>
    </source>
</evidence>
<proteinExistence type="predicted"/>
<comment type="caution">
    <text evidence="3">The sequence shown here is derived from an EMBL/GenBank/DDBJ whole genome shotgun (WGS) entry which is preliminary data.</text>
</comment>
<evidence type="ECO:0000256" key="2">
    <source>
        <dbReference type="SAM" id="Phobius"/>
    </source>
</evidence>
<sequence>MATRTMKNGLFVSEEVREKMVFGKDRSGRVLGLGSGVSKTTLMAGSPYKRKVEEVEKSKLELQSQMDDLKHEAMKIRKSMTLLVLNKDIQLHGIHIVFAVYIGMKLMMGKMKCVKG</sequence>
<name>A0A835ID62_9MAGN</name>
<keyword evidence="1" id="KW-0175">Coiled coil</keyword>
<feature type="coiled-coil region" evidence="1">
    <location>
        <begin position="52"/>
        <end position="79"/>
    </location>
</feature>
<keyword evidence="2" id="KW-1133">Transmembrane helix</keyword>